<dbReference type="Proteomes" id="UP000070133">
    <property type="component" value="Unassembled WGS sequence"/>
</dbReference>
<dbReference type="AlphaFoldDB" id="A0A139H6H2"/>
<dbReference type="OrthoDB" id="3647295at2759"/>
<keyword evidence="3" id="KW-1185">Reference proteome</keyword>
<evidence type="ECO:0000256" key="1">
    <source>
        <dbReference type="SAM" id="MobiDB-lite"/>
    </source>
</evidence>
<dbReference type="EMBL" id="LFZN01000127">
    <property type="protein sequence ID" value="KXS97958.1"/>
    <property type="molecule type" value="Genomic_DNA"/>
</dbReference>
<gene>
    <name evidence="2" type="ORF">AC578_3118</name>
</gene>
<evidence type="ECO:0000313" key="3">
    <source>
        <dbReference type="Proteomes" id="UP000070133"/>
    </source>
</evidence>
<reference evidence="2 3" key="1">
    <citation type="submission" date="2015-07" db="EMBL/GenBank/DDBJ databases">
        <title>Comparative genomics of the Sigatoka disease complex on banana suggests a link between parallel evolutionary changes in Pseudocercospora fijiensis and Pseudocercospora eumusae and increased virulence on the banana host.</title>
        <authorList>
            <person name="Chang T.-C."/>
            <person name="Salvucci A."/>
            <person name="Crous P.W."/>
            <person name="Stergiopoulos I."/>
        </authorList>
    </citation>
    <scope>NUCLEOTIDE SEQUENCE [LARGE SCALE GENOMIC DNA]</scope>
    <source>
        <strain evidence="2 3">CBS 114824</strain>
    </source>
</reference>
<comment type="caution">
    <text evidence="2">The sequence shown here is derived from an EMBL/GenBank/DDBJ whole genome shotgun (WGS) entry which is preliminary data.</text>
</comment>
<accession>A0A139H6H2</accession>
<feature type="region of interest" description="Disordered" evidence="1">
    <location>
        <begin position="1"/>
        <end position="43"/>
    </location>
</feature>
<protein>
    <submittedName>
        <fullName evidence="2">Uncharacterized protein</fullName>
    </submittedName>
</protein>
<evidence type="ECO:0000313" key="2">
    <source>
        <dbReference type="EMBL" id="KXS97958.1"/>
    </source>
</evidence>
<name>A0A139H6H2_9PEZI</name>
<sequence>MNRSPPVVAGTKRGTEEALELSSDEESQTAHRPTKVTKTGGASPELSALYERVFGTKEWYSTFTRRVNQDRAWGLEAEDVFTSMVAAAIYEDVFTAKQPWGLSDSIKDALGDRYKFFEETIKDEGHNLDILLKVCWYKVVDDKEV</sequence>
<feature type="compositionally biased region" description="Acidic residues" evidence="1">
    <location>
        <begin position="17"/>
        <end position="27"/>
    </location>
</feature>
<proteinExistence type="predicted"/>
<organism evidence="2 3">
    <name type="scientific">Pseudocercospora eumusae</name>
    <dbReference type="NCBI Taxonomy" id="321146"/>
    <lineage>
        <taxon>Eukaryota</taxon>
        <taxon>Fungi</taxon>
        <taxon>Dikarya</taxon>
        <taxon>Ascomycota</taxon>
        <taxon>Pezizomycotina</taxon>
        <taxon>Dothideomycetes</taxon>
        <taxon>Dothideomycetidae</taxon>
        <taxon>Mycosphaerellales</taxon>
        <taxon>Mycosphaerellaceae</taxon>
        <taxon>Pseudocercospora</taxon>
    </lineage>
</organism>